<dbReference type="PANTHER" id="PTHR30093">
    <property type="entry name" value="GENERAL SECRETION PATHWAY PROTEIN G"/>
    <property type="match status" value="1"/>
</dbReference>
<keyword evidence="2" id="KW-1185">Reference proteome</keyword>
<gene>
    <name evidence="1" type="ORF">FYJ85_02350</name>
</gene>
<dbReference type="Proteomes" id="UP000435649">
    <property type="component" value="Unassembled WGS sequence"/>
</dbReference>
<organism evidence="1 2">
    <name type="scientific">Victivallis lenta</name>
    <dbReference type="NCBI Taxonomy" id="2606640"/>
    <lineage>
        <taxon>Bacteria</taxon>
        <taxon>Pseudomonadati</taxon>
        <taxon>Lentisphaerota</taxon>
        <taxon>Lentisphaeria</taxon>
        <taxon>Victivallales</taxon>
        <taxon>Victivallaceae</taxon>
        <taxon>Victivallis</taxon>
    </lineage>
</organism>
<comment type="caution">
    <text evidence="1">The sequence shown here is derived from an EMBL/GenBank/DDBJ whole genome shotgun (WGS) entry which is preliminary data.</text>
</comment>
<dbReference type="EMBL" id="VUNS01000002">
    <property type="protein sequence ID" value="MST95885.1"/>
    <property type="molecule type" value="Genomic_DNA"/>
</dbReference>
<dbReference type="RefSeq" id="WP_106054994.1">
    <property type="nucleotide sequence ID" value="NZ_CALXOB010000031.1"/>
</dbReference>
<dbReference type="SUPFAM" id="SSF54523">
    <property type="entry name" value="Pili subunits"/>
    <property type="match status" value="1"/>
</dbReference>
<reference evidence="1 2" key="1">
    <citation type="submission" date="2019-08" db="EMBL/GenBank/DDBJ databases">
        <title>In-depth cultivation of the pig gut microbiome towards novel bacterial diversity and tailored functional studies.</title>
        <authorList>
            <person name="Wylensek D."/>
            <person name="Hitch T.C.A."/>
            <person name="Clavel T."/>
        </authorList>
    </citation>
    <scope>NUCLEOTIDE SEQUENCE [LARGE SCALE GENOMIC DNA]</scope>
    <source>
        <strain evidence="1 2">BBE-744-WT-12</strain>
    </source>
</reference>
<dbReference type="Gene3D" id="3.30.700.10">
    <property type="entry name" value="Glycoprotein, Type 4 Pilin"/>
    <property type="match status" value="1"/>
</dbReference>
<name>A0A844FZ18_9BACT</name>
<dbReference type="AlphaFoldDB" id="A0A844FZ18"/>
<dbReference type="InterPro" id="IPR045584">
    <property type="entry name" value="Pilin-like"/>
</dbReference>
<evidence type="ECO:0000313" key="2">
    <source>
        <dbReference type="Proteomes" id="UP000435649"/>
    </source>
</evidence>
<dbReference type="Pfam" id="PF07963">
    <property type="entry name" value="N_methyl"/>
    <property type="match status" value="1"/>
</dbReference>
<proteinExistence type="predicted"/>
<dbReference type="NCBIfam" id="TIGR02532">
    <property type="entry name" value="IV_pilin_GFxxxE"/>
    <property type="match status" value="1"/>
</dbReference>
<evidence type="ECO:0000313" key="1">
    <source>
        <dbReference type="EMBL" id="MST95885.1"/>
    </source>
</evidence>
<protein>
    <submittedName>
        <fullName evidence="1">Type II secretion system protein</fullName>
    </submittedName>
</protein>
<dbReference type="InterPro" id="IPR012902">
    <property type="entry name" value="N_methyl_site"/>
</dbReference>
<sequence>MRKSFTLIELLVVIAIIAILASMLLPALNQARARAKSANCLANLKQIGASSQFYSSDHKDYWPIGQYVMSANGKPVTHWYMRLAHLYGAGAKIFSCPGATPVEGYNSETKGGGSFTENLGDTRSDKMNYRINDKPTWVSYACIATTAGVCNQAWTGGSQQYNPLPVTRMRRPSVTAYVMDGRDIFHLGSEMAGVTNARYPQIYRHNGLANTLFMDGHTGTIRSGQSWGTLSHKYVFQWPDSPKMNDR</sequence>
<accession>A0A844FZ18</accession>